<feature type="domain" description="Sigma-54 factor interaction" evidence="7">
    <location>
        <begin position="173"/>
        <end position="402"/>
    </location>
</feature>
<keyword evidence="10" id="KW-1185">Reference proteome</keyword>
<dbReference type="Pfam" id="PF00072">
    <property type="entry name" value="Response_reg"/>
    <property type="match status" value="1"/>
</dbReference>
<name>A0A1M5LAQ6_9BACT</name>
<dbReference type="CDD" id="cd00009">
    <property type="entry name" value="AAA"/>
    <property type="match status" value="1"/>
</dbReference>
<dbReference type="PROSITE" id="PS00676">
    <property type="entry name" value="SIGMA54_INTERACT_2"/>
    <property type="match status" value="1"/>
</dbReference>
<feature type="domain" description="Response regulatory" evidence="8">
    <location>
        <begin position="24"/>
        <end position="143"/>
    </location>
</feature>
<dbReference type="AlphaFoldDB" id="A0A1M5LAQ6"/>
<dbReference type="FunFam" id="3.40.50.300:FF:000006">
    <property type="entry name" value="DNA-binding transcriptional regulator NtrC"/>
    <property type="match status" value="1"/>
</dbReference>
<dbReference type="PROSITE" id="PS50045">
    <property type="entry name" value="SIGMA54_INTERACT_4"/>
    <property type="match status" value="1"/>
</dbReference>
<evidence type="ECO:0000313" key="10">
    <source>
        <dbReference type="Proteomes" id="UP000184212"/>
    </source>
</evidence>
<organism evidence="9 10">
    <name type="scientific">Chryseolinea serpens</name>
    <dbReference type="NCBI Taxonomy" id="947013"/>
    <lineage>
        <taxon>Bacteria</taxon>
        <taxon>Pseudomonadati</taxon>
        <taxon>Bacteroidota</taxon>
        <taxon>Cytophagia</taxon>
        <taxon>Cytophagales</taxon>
        <taxon>Fulvivirgaceae</taxon>
        <taxon>Chryseolinea</taxon>
    </lineage>
</organism>
<dbReference type="PRINTS" id="PR01590">
    <property type="entry name" value="HTHFIS"/>
</dbReference>
<gene>
    <name evidence="9" type="ORF">SAMN04488109_1099</name>
</gene>
<evidence type="ECO:0000256" key="3">
    <source>
        <dbReference type="ARBA" id="ARBA00023015"/>
    </source>
</evidence>
<dbReference type="InterPro" id="IPR011006">
    <property type="entry name" value="CheY-like_superfamily"/>
</dbReference>
<dbReference type="PROSITE" id="PS00688">
    <property type="entry name" value="SIGMA54_INTERACT_3"/>
    <property type="match status" value="1"/>
</dbReference>
<dbReference type="InterPro" id="IPR025943">
    <property type="entry name" value="Sigma_54_int_dom_ATP-bd_2"/>
</dbReference>
<dbReference type="InterPro" id="IPR058031">
    <property type="entry name" value="AAA_lid_NorR"/>
</dbReference>
<evidence type="ECO:0000259" key="8">
    <source>
        <dbReference type="PROSITE" id="PS50110"/>
    </source>
</evidence>
<keyword evidence="4 9" id="KW-0238">DNA-binding</keyword>
<dbReference type="SMART" id="SM00382">
    <property type="entry name" value="AAA"/>
    <property type="match status" value="1"/>
</dbReference>
<dbReference type="InterPro" id="IPR002197">
    <property type="entry name" value="HTH_Fis"/>
</dbReference>
<dbReference type="Gene3D" id="3.40.50.2300">
    <property type="match status" value="1"/>
</dbReference>
<dbReference type="PANTHER" id="PTHR32071">
    <property type="entry name" value="TRANSCRIPTIONAL REGULATORY PROTEIN"/>
    <property type="match status" value="1"/>
</dbReference>
<dbReference type="SUPFAM" id="SSF52540">
    <property type="entry name" value="P-loop containing nucleoside triphosphate hydrolases"/>
    <property type="match status" value="1"/>
</dbReference>
<accession>A0A1M5LAQ6</accession>
<keyword evidence="5" id="KW-0804">Transcription</keyword>
<evidence type="ECO:0000256" key="2">
    <source>
        <dbReference type="ARBA" id="ARBA00022840"/>
    </source>
</evidence>
<dbReference type="Gene3D" id="3.40.50.300">
    <property type="entry name" value="P-loop containing nucleotide triphosphate hydrolases"/>
    <property type="match status" value="1"/>
</dbReference>
<dbReference type="InterPro" id="IPR025944">
    <property type="entry name" value="Sigma_54_int_dom_CS"/>
</dbReference>
<dbReference type="InterPro" id="IPR001789">
    <property type="entry name" value="Sig_transdc_resp-reg_receiver"/>
</dbReference>
<dbReference type="InterPro" id="IPR009057">
    <property type="entry name" value="Homeodomain-like_sf"/>
</dbReference>
<evidence type="ECO:0000256" key="4">
    <source>
        <dbReference type="ARBA" id="ARBA00023125"/>
    </source>
</evidence>
<dbReference type="Proteomes" id="UP000184212">
    <property type="component" value="Unassembled WGS sequence"/>
</dbReference>
<dbReference type="Gene3D" id="1.10.10.60">
    <property type="entry name" value="Homeodomain-like"/>
    <property type="match status" value="1"/>
</dbReference>
<keyword evidence="6" id="KW-0597">Phosphoprotein</keyword>
<dbReference type="SMART" id="SM00448">
    <property type="entry name" value="REC"/>
    <property type="match status" value="1"/>
</dbReference>
<dbReference type="GO" id="GO:0005524">
    <property type="term" value="F:ATP binding"/>
    <property type="evidence" value="ECO:0007669"/>
    <property type="project" value="UniProtKB-KW"/>
</dbReference>
<keyword evidence="3" id="KW-0805">Transcription regulation</keyword>
<dbReference type="InterPro" id="IPR027417">
    <property type="entry name" value="P-loop_NTPase"/>
</dbReference>
<dbReference type="EMBL" id="FQWQ01000001">
    <property type="protein sequence ID" value="SHG61799.1"/>
    <property type="molecule type" value="Genomic_DNA"/>
</dbReference>
<dbReference type="PANTHER" id="PTHR32071:SF113">
    <property type="entry name" value="ALGINATE BIOSYNTHESIS TRANSCRIPTIONAL REGULATORY PROTEIN ALGB"/>
    <property type="match status" value="1"/>
</dbReference>
<evidence type="ECO:0000256" key="1">
    <source>
        <dbReference type="ARBA" id="ARBA00022741"/>
    </source>
</evidence>
<feature type="modified residue" description="4-aspartylphosphate" evidence="6">
    <location>
        <position position="73"/>
    </location>
</feature>
<keyword evidence="1" id="KW-0547">Nucleotide-binding</keyword>
<dbReference type="InterPro" id="IPR002078">
    <property type="entry name" value="Sigma_54_int"/>
</dbReference>
<protein>
    <submittedName>
        <fullName evidence="9">DNA-binding transcriptional response regulator, NtrC family, contains REC, AAA-type ATPase, and a Fis-type DNA-binding domains</fullName>
    </submittedName>
</protein>
<dbReference type="GO" id="GO:0006355">
    <property type="term" value="P:regulation of DNA-templated transcription"/>
    <property type="evidence" value="ECO:0007669"/>
    <property type="project" value="InterPro"/>
</dbReference>
<reference evidence="9 10" key="1">
    <citation type="submission" date="2016-11" db="EMBL/GenBank/DDBJ databases">
        <authorList>
            <person name="Jaros S."/>
            <person name="Januszkiewicz K."/>
            <person name="Wedrychowicz H."/>
        </authorList>
    </citation>
    <scope>NUCLEOTIDE SEQUENCE [LARGE SCALE GENOMIC DNA]</scope>
    <source>
        <strain evidence="9 10">DSM 24574</strain>
    </source>
</reference>
<sequence>MGWRLHAGPAILNPTFIDLMNAAKILIVDDDRDVLETARMFLKQEFSLVQIEEDPAKIPSLMKNQDFDVILLDMNFKKGVNDGEEGFHWLDQILKADPQAVVILITAYGEVDLAVKAMKNGAVDFVLKPWKNQKLLGTLLSALQLRQSRKEVEKLKSAQEKLSDDIDHAYVDFIGDSPAIGRVREMIDRVAGTDADVLILGENGTGKELVARAIHRRSARRDQVFISVDLGAITETLFESELFGYVKGAFTDAKQDKPGRFEIASGGTIFLDEIGNLSLPLQAKLLTVLQHRKVQRVGSGKETPVDFRLLCATNMPLHEMVYEKKFRQDLLYRINTVEVRVPPLRERSEDIPSLLDHFLQRYGQKYKRPDIKVDKAVLAKLKKYHWPGNIRELQHAVERAVILNEEKVIHSAELLINNAGYSPKKDHLPLTLDEMEKQFIQQSLQDHDGHVSNTAKTLGMTRTALYRRMKKHGIQ</sequence>
<dbReference type="Gene3D" id="1.10.8.60">
    <property type="match status" value="1"/>
</dbReference>
<evidence type="ECO:0000256" key="6">
    <source>
        <dbReference type="PROSITE-ProRule" id="PRU00169"/>
    </source>
</evidence>
<dbReference type="SUPFAM" id="SSF46689">
    <property type="entry name" value="Homeodomain-like"/>
    <property type="match status" value="1"/>
</dbReference>
<proteinExistence type="predicted"/>
<dbReference type="GO" id="GO:0043565">
    <property type="term" value="F:sequence-specific DNA binding"/>
    <property type="evidence" value="ECO:0007669"/>
    <property type="project" value="InterPro"/>
</dbReference>
<dbReference type="InterPro" id="IPR003593">
    <property type="entry name" value="AAA+_ATPase"/>
</dbReference>
<evidence type="ECO:0000313" key="9">
    <source>
        <dbReference type="EMBL" id="SHG61799.1"/>
    </source>
</evidence>
<dbReference type="Pfam" id="PF25601">
    <property type="entry name" value="AAA_lid_14"/>
    <property type="match status" value="1"/>
</dbReference>
<evidence type="ECO:0000256" key="5">
    <source>
        <dbReference type="ARBA" id="ARBA00023163"/>
    </source>
</evidence>
<dbReference type="PROSITE" id="PS50110">
    <property type="entry name" value="RESPONSE_REGULATORY"/>
    <property type="match status" value="1"/>
</dbReference>
<dbReference type="Pfam" id="PF00158">
    <property type="entry name" value="Sigma54_activat"/>
    <property type="match status" value="1"/>
</dbReference>
<dbReference type="STRING" id="947013.SAMN04488109_1099"/>
<evidence type="ECO:0000259" key="7">
    <source>
        <dbReference type="PROSITE" id="PS50045"/>
    </source>
</evidence>
<keyword evidence="2" id="KW-0067">ATP-binding</keyword>
<dbReference type="Pfam" id="PF02954">
    <property type="entry name" value="HTH_8"/>
    <property type="match status" value="1"/>
</dbReference>
<dbReference type="GO" id="GO:0000160">
    <property type="term" value="P:phosphorelay signal transduction system"/>
    <property type="evidence" value="ECO:0007669"/>
    <property type="project" value="InterPro"/>
</dbReference>
<dbReference type="SUPFAM" id="SSF52172">
    <property type="entry name" value="CheY-like"/>
    <property type="match status" value="1"/>
</dbReference>